<comment type="caution">
    <text evidence="4">The sequence shown here is derived from an EMBL/GenBank/DDBJ whole genome shotgun (WGS) entry which is preliminary data.</text>
</comment>
<evidence type="ECO:0000256" key="3">
    <source>
        <dbReference type="SAM" id="Phobius"/>
    </source>
</evidence>
<reference evidence="4 5" key="1">
    <citation type="submission" date="2020-08" db="EMBL/GenBank/DDBJ databases">
        <title>Genomic Encyclopedia of Type Strains, Phase IV (KMG-IV): sequencing the most valuable type-strain genomes for metagenomic binning, comparative biology and taxonomic classification.</title>
        <authorList>
            <person name="Goeker M."/>
        </authorList>
    </citation>
    <scope>NUCLEOTIDE SEQUENCE [LARGE SCALE GENOMIC DNA]</scope>
    <source>
        <strain evidence="4 5">DSM 17328</strain>
    </source>
</reference>
<keyword evidence="3" id="KW-0812">Transmembrane</keyword>
<proteinExistence type="predicted"/>
<sequence>MSPVGRRSFPEKLPPDYAWQQAPNLADAPDTAAPMKRLRQTDDEAEDTAVPTFSSRVLLFASLASLAWMALAAAVVWLIAGSAGVGAMTLTEWAGVAGGVAAPLSAIWLIALVAARVWPGQQREMLARIEAAEDRFARTARETRTQLESIDSVLAAVTMRVEGLRKVFADEVEGFVSATDAAVHRTRTLAGSLAEDRAAIDASTAALAASGDKARASFDSLATALPDAEAQVNRIAGLLATSATDARTQLQETEDLLAAVWARSEEAGAQARAATESLTGVISAISVSAADAEGRLGSYAAALEASGDAALAKTGAALEATRTGVEAQTAALAAAISRTSIDLEDIGGRAIETIAGRITAIAEQVSDLSKRISEQDAGSRGFLDTVERGFSVLDAKLGNAANSSESVLSSLSARIGQVRGEIDSLSAPLGATRGAAKEIGDSLAAVRQATEQALASLAEGVPAGAEKSLGAIDALRGSVTNLSQDIERVSERAAAINTPIAAGRRAIDELLDGLEDQRESLEAVVGRVRSEIETAQGILAGVEQSAESTALSATTQLIDALGRVREVAAQTAGTVKTALEAVVEEAREALSKASREAVRQSAIEPVETQIKALEAAGARSADAAQAAAERLSRQLVSVAETAAAIETRVNEADSHLDAALRKDIGRQSELLVEALNSAAIDIAKGLSAEVTETAWKQYLAGERGVFSRRAVQILATRDAKEVARRYSEDAEFRDGVRRYIHDFEAMLRRFNADRDGNALSMTLLSSDLGKLYVALAQATERLR</sequence>
<feature type="transmembrane region" description="Helical" evidence="3">
    <location>
        <begin position="57"/>
        <end position="80"/>
    </location>
</feature>
<feature type="region of interest" description="Disordered" evidence="2">
    <location>
        <begin position="1"/>
        <end position="30"/>
    </location>
</feature>
<accession>A0A7W7AZW9</accession>
<evidence type="ECO:0000313" key="4">
    <source>
        <dbReference type="EMBL" id="MBB4630452.1"/>
    </source>
</evidence>
<evidence type="ECO:0000256" key="2">
    <source>
        <dbReference type="SAM" id="MobiDB-lite"/>
    </source>
</evidence>
<protein>
    <submittedName>
        <fullName evidence="4">Putative nucleic acid-binding Zn-ribbon protein</fullName>
    </submittedName>
</protein>
<name>A0A7W7AZW9_9SPHN</name>
<dbReference type="Proteomes" id="UP000566324">
    <property type="component" value="Unassembled WGS sequence"/>
</dbReference>
<gene>
    <name evidence="4" type="ORF">GGQ98_000053</name>
</gene>
<evidence type="ECO:0000256" key="1">
    <source>
        <dbReference type="SAM" id="Coils"/>
    </source>
</evidence>
<feature type="transmembrane region" description="Helical" evidence="3">
    <location>
        <begin position="100"/>
        <end position="118"/>
    </location>
</feature>
<dbReference type="EMBL" id="JACHNZ010000001">
    <property type="protein sequence ID" value="MBB4630452.1"/>
    <property type="molecule type" value="Genomic_DNA"/>
</dbReference>
<keyword evidence="3" id="KW-1133">Transmembrane helix</keyword>
<keyword evidence="5" id="KW-1185">Reference proteome</keyword>
<organism evidence="4 5">
    <name type="scientific">Sphingosinicella soli</name>
    <dbReference type="NCBI Taxonomy" id="333708"/>
    <lineage>
        <taxon>Bacteria</taxon>
        <taxon>Pseudomonadati</taxon>
        <taxon>Pseudomonadota</taxon>
        <taxon>Alphaproteobacteria</taxon>
        <taxon>Sphingomonadales</taxon>
        <taxon>Sphingosinicellaceae</taxon>
        <taxon>Sphingosinicella</taxon>
    </lineage>
</organism>
<feature type="coiled-coil region" evidence="1">
    <location>
        <begin position="472"/>
        <end position="531"/>
    </location>
</feature>
<keyword evidence="1" id="KW-0175">Coiled coil</keyword>
<evidence type="ECO:0000313" key="5">
    <source>
        <dbReference type="Proteomes" id="UP000566324"/>
    </source>
</evidence>
<dbReference type="RefSeq" id="WP_184063355.1">
    <property type="nucleotide sequence ID" value="NZ_JACHNZ010000001.1"/>
</dbReference>
<dbReference type="AlphaFoldDB" id="A0A7W7AZW9"/>
<keyword evidence="3" id="KW-0472">Membrane</keyword>